<keyword evidence="3" id="KW-1185">Reference proteome</keyword>
<sequence length="68" mass="7868">VRQPQNDKNNPHPGNLDKSLDPVHQTVNPRIHPQIAEYVSTSTEDLLVQGLWRLPHAPLEQCPREKWQ</sequence>
<feature type="region of interest" description="Disordered" evidence="1">
    <location>
        <begin position="1"/>
        <end position="31"/>
    </location>
</feature>
<dbReference type="EMBL" id="SJOL01003454">
    <property type="protein sequence ID" value="TGZ72664.1"/>
    <property type="molecule type" value="Genomic_DNA"/>
</dbReference>
<dbReference type="AlphaFoldDB" id="A0A4V3SGJ8"/>
<dbReference type="OrthoDB" id="10534686at2759"/>
<gene>
    <name evidence="2" type="ORF">CRM22_001949</name>
</gene>
<organism evidence="2 3">
    <name type="scientific">Opisthorchis felineus</name>
    <dbReference type="NCBI Taxonomy" id="147828"/>
    <lineage>
        <taxon>Eukaryota</taxon>
        <taxon>Metazoa</taxon>
        <taxon>Spiralia</taxon>
        <taxon>Lophotrochozoa</taxon>
        <taxon>Platyhelminthes</taxon>
        <taxon>Trematoda</taxon>
        <taxon>Digenea</taxon>
        <taxon>Opisthorchiida</taxon>
        <taxon>Opisthorchiata</taxon>
        <taxon>Opisthorchiidae</taxon>
        <taxon>Opisthorchis</taxon>
    </lineage>
</organism>
<evidence type="ECO:0000256" key="1">
    <source>
        <dbReference type="SAM" id="MobiDB-lite"/>
    </source>
</evidence>
<accession>A0A4V3SGJ8</accession>
<feature type="non-terminal residue" evidence="2">
    <location>
        <position position="1"/>
    </location>
</feature>
<comment type="caution">
    <text evidence="2">The sequence shown here is derived from an EMBL/GenBank/DDBJ whole genome shotgun (WGS) entry which is preliminary data.</text>
</comment>
<evidence type="ECO:0000313" key="3">
    <source>
        <dbReference type="Proteomes" id="UP000308267"/>
    </source>
</evidence>
<name>A0A4V3SGJ8_OPIFE</name>
<evidence type="ECO:0000313" key="2">
    <source>
        <dbReference type="EMBL" id="TGZ72664.1"/>
    </source>
</evidence>
<reference evidence="2 3" key="1">
    <citation type="journal article" date="2019" name="BMC Genomics">
        <title>New insights from Opisthorchis felineus genome: update on genomics of the epidemiologically important liver flukes.</title>
        <authorList>
            <person name="Ershov N.I."/>
            <person name="Mordvinov V.A."/>
            <person name="Prokhortchouk E.B."/>
            <person name="Pakharukova M.Y."/>
            <person name="Gunbin K.V."/>
            <person name="Ustyantsev K."/>
            <person name="Genaev M.A."/>
            <person name="Blinov A.G."/>
            <person name="Mazur A."/>
            <person name="Boulygina E."/>
            <person name="Tsygankova S."/>
            <person name="Khrameeva E."/>
            <person name="Chekanov N."/>
            <person name="Fan G."/>
            <person name="Xiao A."/>
            <person name="Zhang H."/>
            <person name="Xu X."/>
            <person name="Yang H."/>
            <person name="Solovyev V."/>
            <person name="Lee S.M."/>
            <person name="Liu X."/>
            <person name="Afonnikov D.A."/>
            <person name="Skryabin K.G."/>
        </authorList>
    </citation>
    <scope>NUCLEOTIDE SEQUENCE [LARGE SCALE GENOMIC DNA]</scope>
    <source>
        <strain evidence="2">AK-0245</strain>
        <tissue evidence="2">Whole organism</tissue>
    </source>
</reference>
<protein>
    <submittedName>
        <fullName evidence="2">Uncharacterized protein</fullName>
    </submittedName>
</protein>
<proteinExistence type="predicted"/>
<dbReference type="Proteomes" id="UP000308267">
    <property type="component" value="Unassembled WGS sequence"/>
</dbReference>